<dbReference type="CDD" id="cd05403">
    <property type="entry name" value="NT_KNTase_like"/>
    <property type="match status" value="1"/>
</dbReference>
<evidence type="ECO:0000259" key="1">
    <source>
        <dbReference type="Pfam" id="PF01909"/>
    </source>
</evidence>
<accession>A0ABQ5U9B5</accession>
<dbReference type="SUPFAM" id="SSF81301">
    <property type="entry name" value="Nucleotidyltransferase"/>
    <property type="match status" value="1"/>
</dbReference>
<comment type="caution">
    <text evidence="2">The sequence shown here is derived from an EMBL/GenBank/DDBJ whole genome shotgun (WGS) entry which is preliminary data.</text>
</comment>
<evidence type="ECO:0000313" key="3">
    <source>
        <dbReference type="Proteomes" id="UP001161406"/>
    </source>
</evidence>
<evidence type="ECO:0000313" key="2">
    <source>
        <dbReference type="EMBL" id="GLQ08722.1"/>
    </source>
</evidence>
<gene>
    <name evidence="2" type="ORF">GCM10007913_06540</name>
</gene>
<dbReference type="EMBL" id="BSNG01000001">
    <property type="protein sequence ID" value="GLQ08722.1"/>
    <property type="molecule type" value="Genomic_DNA"/>
</dbReference>
<name>A0ABQ5U9B5_9HYPH</name>
<organism evidence="2 3">
    <name type="scientific">Devosia yakushimensis</name>
    <dbReference type="NCBI Taxonomy" id="470028"/>
    <lineage>
        <taxon>Bacteria</taxon>
        <taxon>Pseudomonadati</taxon>
        <taxon>Pseudomonadota</taxon>
        <taxon>Alphaproteobacteria</taxon>
        <taxon>Hyphomicrobiales</taxon>
        <taxon>Devosiaceae</taxon>
        <taxon>Devosia</taxon>
    </lineage>
</organism>
<dbReference type="InterPro" id="IPR043519">
    <property type="entry name" value="NT_sf"/>
</dbReference>
<feature type="domain" description="Polymerase nucleotidyl transferase" evidence="1">
    <location>
        <begin position="18"/>
        <end position="62"/>
    </location>
</feature>
<reference evidence="2" key="2">
    <citation type="submission" date="2023-01" db="EMBL/GenBank/DDBJ databases">
        <title>Draft genome sequence of Devosia yakushimensis strain NBRC 103855.</title>
        <authorList>
            <person name="Sun Q."/>
            <person name="Mori K."/>
        </authorList>
    </citation>
    <scope>NUCLEOTIDE SEQUENCE</scope>
    <source>
        <strain evidence="2">NBRC 103855</strain>
    </source>
</reference>
<reference evidence="2" key="1">
    <citation type="journal article" date="2014" name="Int. J. Syst. Evol. Microbiol.">
        <title>Complete genome of a new Firmicutes species belonging to the dominant human colonic microbiota ('Ruminococcus bicirculans') reveals two chromosomes and a selective capacity to utilize plant glucans.</title>
        <authorList>
            <consortium name="NISC Comparative Sequencing Program"/>
            <person name="Wegmann U."/>
            <person name="Louis P."/>
            <person name="Goesmann A."/>
            <person name="Henrissat B."/>
            <person name="Duncan S.H."/>
            <person name="Flint H.J."/>
        </authorList>
    </citation>
    <scope>NUCLEOTIDE SEQUENCE</scope>
    <source>
        <strain evidence="2">NBRC 103855</strain>
    </source>
</reference>
<proteinExistence type="predicted"/>
<protein>
    <recommendedName>
        <fullName evidence="1">Polymerase nucleotidyl transferase domain-containing protein</fullName>
    </recommendedName>
</protein>
<keyword evidence="3" id="KW-1185">Reference proteome</keyword>
<sequence length="250" mass="27137">MAQNDPSSIAERALVAARKSLASRFDGAALAFVSGSIMRGEGTAASDIDLVVVFARLERAWRESFMEEGFPVEAFVHDPQTLAYYFDQDARGGRPIMAHTVATGRIIGTADELARAIQTKAAELLARGPQPLAGPSYERMRYLVSDLADDLRGDRPAAEICAIAARLYQELADLMLLGRGTWTGNGKWAPRLLARLDSKLAATFDSAFSRAFAGDSGPLLALTDMELARHGGHYFAGYRQDAPMEARLLE</sequence>
<dbReference type="Proteomes" id="UP001161406">
    <property type="component" value="Unassembled WGS sequence"/>
</dbReference>
<dbReference type="RefSeq" id="WP_284387882.1">
    <property type="nucleotide sequence ID" value="NZ_BSNG01000001.1"/>
</dbReference>
<dbReference type="InterPro" id="IPR002934">
    <property type="entry name" value="Polymerase_NTP_transf_dom"/>
</dbReference>
<dbReference type="Pfam" id="PF01909">
    <property type="entry name" value="NTP_transf_2"/>
    <property type="match status" value="1"/>
</dbReference>
<dbReference type="Gene3D" id="3.30.460.10">
    <property type="entry name" value="Beta Polymerase, domain 2"/>
    <property type="match status" value="1"/>
</dbReference>